<comment type="caution">
    <text evidence="12">The sequence shown here is derived from an EMBL/GenBank/DDBJ whole genome shotgun (WGS) entry which is preliminary data.</text>
</comment>
<comment type="similarity">
    <text evidence="1 9 10">Belongs to the peptidase A8 family.</text>
</comment>
<dbReference type="UniPathway" id="UPA00665"/>
<keyword evidence="2 9" id="KW-1003">Cell membrane</keyword>
<evidence type="ECO:0000256" key="8">
    <source>
        <dbReference type="ARBA" id="ARBA00023136"/>
    </source>
</evidence>
<feature type="active site" evidence="9">
    <location>
        <position position="127"/>
    </location>
</feature>
<dbReference type="GO" id="GO:0004190">
    <property type="term" value="F:aspartic-type endopeptidase activity"/>
    <property type="evidence" value="ECO:0007669"/>
    <property type="project" value="UniProtKB-UniRule"/>
</dbReference>
<evidence type="ECO:0000313" key="12">
    <source>
        <dbReference type="EMBL" id="NEG88993.1"/>
    </source>
</evidence>
<comment type="pathway">
    <text evidence="9">Protein modification; lipoprotein biosynthesis (signal peptide cleavage).</text>
</comment>
<evidence type="ECO:0000256" key="2">
    <source>
        <dbReference type="ARBA" id="ARBA00022475"/>
    </source>
</evidence>
<keyword evidence="4 9" id="KW-0812">Transmembrane</keyword>
<dbReference type="AlphaFoldDB" id="A0A6N9Z488"/>
<keyword evidence="12" id="KW-0449">Lipoprotein</keyword>
<keyword evidence="6 9" id="KW-0378">Hydrolase</keyword>
<comment type="function">
    <text evidence="9">This protein specifically catalyzes the removal of signal peptides from prolipoproteins.</text>
</comment>
<dbReference type="HAMAP" id="MF_00161">
    <property type="entry name" value="LspA"/>
    <property type="match status" value="1"/>
</dbReference>
<dbReference type="GO" id="GO:0006508">
    <property type="term" value="P:proteolysis"/>
    <property type="evidence" value="ECO:0007669"/>
    <property type="project" value="UniProtKB-KW"/>
</dbReference>
<evidence type="ECO:0000256" key="6">
    <source>
        <dbReference type="ARBA" id="ARBA00022801"/>
    </source>
</evidence>
<keyword evidence="13" id="KW-1185">Reference proteome</keyword>
<protein>
    <recommendedName>
        <fullName evidence="9">Lipoprotein signal peptidase</fullName>
        <ecNumber evidence="9">3.4.23.36</ecNumber>
    </recommendedName>
    <alternativeName>
        <fullName evidence="9">Prolipoprotein signal peptidase</fullName>
    </alternativeName>
    <alternativeName>
        <fullName evidence="9">Signal peptidase II</fullName>
        <shortName evidence="9">SPase II</shortName>
    </alternativeName>
</protein>
<evidence type="ECO:0000256" key="4">
    <source>
        <dbReference type="ARBA" id="ARBA00022692"/>
    </source>
</evidence>
<evidence type="ECO:0000256" key="10">
    <source>
        <dbReference type="RuleBase" id="RU004181"/>
    </source>
</evidence>
<comment type="subcellular location">
    <subcellularLocation>
        <location evidence="9">Cell membrane</location>
        <topology evidence="9">Multi-pass membrane protein</topology>
    </subcellularLocation>
</comment>
<keyword evidence="5 9" id="KW-0064">Aspartyl protease</keyword>
<feature type="region of interest" description="Disordered" evidence="11">
    <location>
        <begin position="180"/>
        <end position="200"/>
    </location>
</feature>
<evidence type="ECO:0000256" key="3">
    <source>
        <dbReference type="ARBA" id="ARBA00022670"/>
    </source>
</evidence>
<sequence>MTTRQGRPRTRVAVFACVAAVALAIDQLTKFWAQAVLADGHTVPVIPGLLSLTLVHNPGASLGLGSSMTWVISMLAIAACVALAVLSLRTASMRWTLFLALAFAGAFGNLIDRVAYADGFLNGKVVDFLNYGWSVGNVADIWLMLAGVGIVVLIMMGTSFASVGDGPVAGIAKPAPEVRAAKSEDDVIDGRDSSKGGERL</sequence>
<feature type="transmembrane region" description="Helical" evidence="9">
    <location>
        <begin position="68"/>
        <end position="88"/>
    </location>
</feature>
<comment type="caution">
    <text evidence="9">Lacks conserved residue(s) required for the propagation of feature annotation.</text>
</comment>
<feature type="transmembrane region" description="Helical" evidence="9">
    <location>
        <begin position="95"/>
        <end position="111"/>
    </location>
</feature>
<dbReference type="InterPro" id="IPR001872">
    <property type="entry name" value="Peptidase_A8"/>
</dbReference>
<feature type="transmembrane region" description="Helical" evidence="9">
    <location>
        <begin position="131"/>
        <end position="154"/>
    </location>
</feature>
<proteinExistence type="inferred from homology"/>
<dbReference type="NCBIfam" id="NF011353">
    <property type="entry name" value="PRK14771.1"/>
    <property type="match status" value="1"/>
</dbReference>
<dbReference type="EC" id="3.4.23.36" evidence="9"/>
<feature type="active site" evidence="9">
    <location>
        <position position="140"/>
    </location>
</feature>
<keyword evidence="3 9" id="KW-0645">Protease</keyword>
<evidence type="ECO:0000256" key="1">
    <source>
        <dbReference type="ARBA" id="ARBA00006139"/>
    </source>
</evidence>
<evidence type="ECO:0000256" key="11">
    <source>
        <dbReference type="SAM" id="MobiDB-lite"/>
    </source>
</evidence>
<evidence type="ECO:0000256" key="5">
    <source>
        <dbReference type="ARBA" id="ARBA00022750"/>
    </source>
</evidence>
<evidence type="ECO:0000313" key="13">
    <source>
        <dbReference type="Proteomes" id="UP000469194"/>
    </source>
</evidence>
<evidence type="ECO:0000256" key="7">
    <source>
        <dbReference type="ARBA" id="ARBA00022989"/>
    </source>
</evidence>
<accession>A0A6N9Z488</accession>
<dbReference type="GO" id="GO:0005886">
    <property type="term" value="C:plasma membrane"/>
    <property type="evidence" value="ECO:0007669"/>
    <property type="project" value="UniProtKB-SubCell"/>
</dbReference>
<dbReference type="PANTHER" id="PTHR33695:SF1">
    <property type="entry name" value="LIPOPROTEIN SIGNAL PEPTIDASE"/>
    <property type="match status" value="1"/>
</dbReference>
<evidence type="ECO:0000256" key="9">
    <source>
        <dbReference type="HAMAP-Rule" id="MF_00161"/>
    </source>
</evidence>
<dbReference type="EMBL" id="WHZW01000005">
    <property type="protein sequence ID" value="NEG88993.1"/>
    <property type="molecule type" value="Genomic_DNA"/>
</dbReference>
<organism evidence="12 13">
    <name type="scientific">Bifidobacterium aerophilum</name>
    <dbReference type="NCBI Taxonomy" id="1798155"/>
    <lineage>
        <taxon>Bacteria</taxon>
        <taxon>Bacillati</taxon>
        <taxon>Actinomycetota</taxon>
        <taxon>Actinomycetes</taxon>
        <taxon>Bifidobacteriales</taxon>
        <taxon>Bifidobacteriaceae</taxon>
        <taxon>Bifidobacterium</taxon>
    </lineage>
</organism>
<dbReference type="Proteomes" id="UP000469194">
    <property type="component" value="Unassembled WGS sequence"/>
</dbReference>
<name>A0A6N9Z488_9BIFI</name>
<keyword evidence="7 9" id="KW-1133">Transmembrane helix</keyword>
<keyword evidence="8 9" id="KW-0472">Membrane</keyword>
<dbReference type="RefSeq" id="WP_163229848.1">
    <property type="nucleotide sequence ID" value="NZ_WHZW01000005.1"/>
</dbReference>
<dbReference type="Pfam" id="PF01252">
    <property type="entry name" value="Peptidase_A8"/>
    <property type="match status" value="1"/>
</dbReference>
<dbReference type="PANTHER" id="PTHR33695">
    <property type="entry name" value="LIPOPROTEIN SIGNAL PEPTIDASE"/>
    <property type="match status" value="1"/>
</dbReference>
<gene>
    <name evidence="9" type="primary">lspA</name>
    <name evidence="12" type="ORF">GFD25_03000</name>
</gene>
<comment type="catalytic activity">
    <reaction evidence="9">
        <text>Release of signal peptides from bacterial membrane prolipoproteins. Hydrolyzes -Xaa-Yaa-Zaa-|-(S,diacylglyceryl)Cys-, in which Xaa is hydrophobic (preferably Leu), and Yaa (Ala or Ser) and Zaa (Gly or Ala) have small, neutral side chains.</text>
        <dbReference type="EC" id="3.4.23.36"/>
    </reaction>
</comment>
<reference evidence="12 13" key="1">
    <citation type="submission" date="2019-10" db="EMBL/GenBank/DDBJ databases">
        <title>Bifidobacterium from non-human primates.</title>
        <authorList>
            <person name="Modesto M."/>
        </authorList>
    </citation>
    <scope>NUCLEOTIDE SEQUENCE [LARGE SCALE GENOMIC DNA]</scope>
    <source>
        <strain evidence="12 13">TRE17</strain>
    </source>
</reference>
<dbReference type="PRINTS" id="PR00781">
    <property type="entry name" value="LIPOSIGPTASE"/>
</dbReference>